<organism evidence="2 3">
    <name type="scientific">Branchiostoma floridae</name>
    <name type="common">Florida lancelet</name>
    <name type="synonym">Amphioxus</name>
    <dbReference type="NCBI Taxonomy" id="7739"/>
    <lineage>
        <taxon>Eukaryota</taxon>
        <taxon>Metazoa</taxon>
        <taxon>Chordata</taxon>
        <taxon>Cephalochordata</taxon>
        <taxon>Leptocardii</taxon>
        <taxon>Amphioxiformes</taxon>
        <taxon>Branchiostomatidae</taxon>
        <taxon>Branchiostoma</taxon>
    </lineage>
</organism>
<dbReference type="Proteomes" id="UP000001554">
    <property type="component" value="Unplaced"/>
</dbReference>
<protein>
    <submittedName>
        <fullName evidence="3">Uncharacterized protein LOC118408607</fullName>
    </submittedName>
</protein>
<gene>
    <name evidence="3" type="primary">LOC118408607</name>
</gene>
<evidence type="ECO:0000313" key="2">
    <source>
        <dbReference type="Proteomes" id="UP000001554"/>
    </source>
</evidence>
<dbReference type="AlphaFoldDB" id="A0A9J7KLQ6"/>
<dbReference type="RefSeq" id="XP_035665317.1">
    <property type="nucleotide sequence ID" value="XM_035809424.1"/>
</dbReference>
<dbReference type="GeneID" id="118408607"/>
<evidence type="ECO:0000313" key="3">
    <source>
        <dbReference type="RefSeq" id="XP_035665317.1"/>
    </source>
</evidence>
<dbReference type="KEGG" id="bfo:118408607"/>
<feature type="region of interest" description="Disordered" evidence="1">
    <location>
        <begin position="216"/>
        <end position="245"/>
    </location>
</feature>
<keyword evidence="2" id="KW-1185">Reference proteome</keyword>
<reference evidence="3" key="1">
    <citation type="submission" date="2025-08" db="UniProtKB">
        <authorList>
            <consortium name="RefSeq"/>
        </authorList>
    </citation>
    <scope>IDENTIFICATION</scope>
    <source>
        <strain evidence="3">S238N-H82</strain>
        <tissue evidence="3">Testes</tissue>
    </source>
</reference>
<dbReference type="Gene3D" id="3.30.70.2330">
    <property type="match status" value="1"/>
</dbReference>
<name>A0A9J7KLQ6_BRAFL</name>
<dbReference type="OrthoDB" id="9996506at2759"/>
<evidence type="ECO:0000256" key="1">
    <source>
        <dbReference type="SAM" id="MobiDB-lite"/>
    </source>
</evidence>
<sequence length="374" mass="41665">MQCGCEIYYRSRLDVIICKMAGLDAGPSLGAAINTLFTVEPKLLEDNPEVLLCCLDTCRVPLRFSGVSCLEIVTRRCHIAVPGDPPNVRRLCLMPDRNADTMFAGVPSPVKLRIKSSSTIKFNLSRDANKEEAQGTLLWEFEMLPTNRTALKLPLITADIPDLPDDVDLQPVDPSLLHPDLCNCQKSTQSPTVIVDMEPDMQSDPLSGALQDIQLSEEESDGSDENEDSGGDTDTEEQDGQTQSGQIFRVAGCTWQTYYQDALDACSTLRQEGKEVETRAVFETDNLHDKNAIKFEVFVNDSWQIVGHCPGPKIPKLTRAMKKGDVTDITLHRLRLEYCPPAQKNLYKAYVKIVKKGSWEKDSVNYKYNSVIST</sequence>
<proteinExistence type="predicted"/>
<accession>A0A9J7KLQ6</accession>
<feature type="compositionally biased region" description="Acidic residues" evidence="1">
    <location>
        <begin position="216"/>
        <end position="239"/>
    </location>
</feature>